<name>A0AAV7RFH0_PLEWA</name>
<comment type="caution">
    <text evidence="2">The sequence shown here is derived from an EMBL/GenBank/DDBJ whole genome shotgun (WGS) entry which is preliminary data.</text>
</comment>
<evidence type="ECO:0000313" key="3">
    <source>
        <dbReference type="Proteomes" id="UP001066276"/>
    </source>
</evidence>
<evidence type="ECO:0000256" key="1">
    <source>
        <dbReference type="SAM" id="MobiDB-lite"/>
    </source>
</evidence>
<sequence length="72" mass="7861">MTRAGEAALRQRLSLAERLNWIPLPVLDRRLGGQASGARSGSRSETGSFGLRQQENKPDSPVIKSATRITSR</sequence>
<dbReference type="AlphaFoldDB" id="A0AAV7RFH0"/>
<gene>
    <name evidence="2" type="ORF">NDU88_002473</name>
</gene>
<feature type="region of interest" description="Disordered" evidence="1">
    <location>
        <begin position="31"/>
        <end position="72"/>
    </location>
</feature>
<organism evidence="2 3">
    <name type="scientific">Pleurodeles waltl</name>
    <name type="common">Iberian ribbed newt</name>
    <dbReference type="NCBI Taxonomy" id="8319"/>
    <lineage>
        <taxon>Eukaryota</taxon>
        <taxon>Metazoa</taxon>
        <taxon>Chordata</taxon>
        <taxon>Craniata</taxon>
        <taxon>Vertebrata</taxon>
        <taxon>Euteleostomi</taxon>
        <taxon>Amphibia</taxon>
        <taxon>Batrachia</taxon>
        <taxon>Caudata</taxon>
        <taxon>Salamandroidea</taxon>
        <taxon>Salamandridae</taxon>
        <taxon>Pleurodelinae</taxon>
        <taxon>Pleurodeles</taxon>
    </lineage>
</organism>
<proteinExistence type="predicted"/>
<accession>A0AAV7RFH0</accession>
<protein>
    <submittedName>
        <fullName evidence="2">Uncharacterized protein</fullName>
    </submittedName>
</protein>
<feature type="compositionally biased region" description="Low complexity" evidence="1">
    <location>
        <begin position="32"/>
        <end position="44"/>
    </location>
</feature>
<reference evidence="2" key="1">
    <citation type="journal article" date="2022" name="bioRxiv">
        <title>Sequencing and chromosome-scale assembly of the giantPleurodeles waltlgenome.</title>
        <authorList>
            <person name="Brown T."/>
            <person name="Elewa A."/>
            <person name="Iarovenko S."/>
            <person name="Subramanian E."/>
            <person name="Araus A.J."/>
            <person name="Petzold A."/>
            <person name="Susuki M."/>
            <person name="Suzuki K.-i.T."/>
            <person name="Hayashi T."/>
            <person name="Toyoda A."/>
            <person name="Oliveira C."/>
            <person name="Osipova E."/>
            <person name="Leigh N.D."/>
            <person name="Simon A."/>
            <person name="Yun M.H."/>
        </authorList>
    </citation>
    <scope>NUCLEOTIDE SEQUENCE</scope>
    <source>
        <strain evidence="2">20211129_DDA</strain>
        <tissue evidence="2">Liver</tissue>
    </source>
</reference>
<dbReference type="Proteomes" id="UP001066276">
    <property type="component" value="Chromosome 5"/>
</dbReference>
<dbReference type="EMBL" id="JANPWB010000009">
    <property type="protein sequence ID" value="KAJ1149668.1"/>
    <property type="molecule type" value="Genomic_DNA"/>
</dbReference>
<evidence type="ECO:0000313" key="2">
    <source>
        <dbReference type="EMBL" id="KAJ1149668.1"/>
    </source>
</evidence>
<keyword evidence="3" id="KW-1185">Reference proteome</keyword>